<feature type="coiled-coil region" evidence="1">
    <location>
        <begin position="481"/>
        <end position="543"/>
    </location>
</feature>
<keyword evidence="1" id="KW-0175">Coiled coil</keyword>
<evidence type="ECO:0000256" key="1">
    <source>
        <dbReference type="SAM" id="Coils"/>
    </source>
</evidence>
<evidence type="ECO:0008006" key="5">
    <source>
        <dbReference type="Google" id="ProtNLM"/>
    </source>
</evidence>
<reference evidence="3" key="2">
    <citation type="submission" date="2022-01" db="EMBL/GenBank/DDBJ databases">
        <authorList>
            <person name="Yamashiro T."/>
            <person name="Shiraishi A."/>
            <person name="Satake H."/>
            <person name="Nakayama K."/>
        </authorList>
    </citation>
    <scope>NUCLEOTIDE SEQUENCE</scope>
</reference>
<dbReference type="Proteomes" id="UP001151760">
    <property type="component" value="Unassembled WGS sequence"/>
</dbReference>
<accession>A0ABQ4ZAW4</accession>
<evidence type="ECO:0000313" key="3">
    <source>
        <dbReference type="EMBL" id="GJS87343.1"/>
    </source>
</evidence>
<reference evidence="3" key="1">
    <citation type="journal article" date="2022" name="Int. J. Mol. Sci.">
        <title>Draft Genome of Tanacetum Coccineum: Genomic Comparison of Closely Related Tanacetum-Family Plants.</title>
        <authorList>
            <person name="Yamashiro T."/>
            <person name="Shiraishi A."/>
            <person name="Nakayama K."/>
            <person name="Satake H."/>
        </authorList>
    </citation>
    <scope>NUCLEOTIDE SEQUENCE</scope>
</reference>
<feature type="region of interest" description="Disordered" evidence="2">
    <location>
        <begin position="261"/>
        <end position="295"/>
    </location>
</feature>
<proteinExistence type="predicted"/>
<evidence type="ECO:0000313" key="4">
    <source>
        <dbReference type="Proteomes" id="UP001151760"/>
    </source>
</evidence>
<feature type="region of interest" description="Disordered" evidence="2">
    <location>
        <begin position="657"/>
        <end position="680"/>
    </location>
</feature>
<sequence length="680" mass="75844">MSLEESDDLNIPDATPVDPVLEACALPKFDMHLYKSSLNESHAKYLVKLYGIPEDLHPLVVSEGMTMNALPLGVIGLYAHHFQQGGLRLVLLGVNHVIFFEMYRRSLDITPTVPLFRVFYKLCKQGNWAAPVAMAWRHHDSSVADPFPRPSLSNVWKHAGRAFSIKDSDGKVITMAEFLRLPNFKGCKVSAGTLLLPSAARVTHPAPPAGRLEDIPPKTGDMMVAELPCRKVLDDKEKKKRKAEEKAAAKIPAVNIQAETVVNKDAGREGPRKKRRVHAGPQVRPDSEHVSSPTPLNHVKPLEALANEEHVSPPLSVGRMDTLRDHMDEHATPRVVYASKPIIEKGGQGNVGASYAIKGYGDNEGGLSELQTRLDPTHHSSTADALIPWKSLLLKILCQMRKLGLTDSSRKDNSRECRDMMVNLFTPADEEFFNKGVRDESAIRRSWKLLCQSAQQQANILLRFEALKEQYADLAYAHEYYKDVKSRYKECKKELAAVQSALEELEEEKKGADQLNSSQADRIKQLEEALKQSEADTHQLRTEKKRYAVEVGRGEMVRQRIINQYLSTFVRRLHQSAEYKQSLGEVFSLVVGKGFMDGISIGRGDVDVQAILKATPNVDPASSDTFIDAYEKLFDRRYPYVDKVARMYLLDPSGLQNIMPDETGPTPGGGPCDTPTASYA</sequence>
<comment type="caution">
    <text evidence="3">The sequence shown here is derived from an EMBL/GenBank/DDBJ whole genome shotgun (WGS) entry which is preliminary data.</text>
</comment>
<protein>
    <recommendedName>
        <fullName evidence="5">Transposase (Putative), gypsy type</fullName>
    </recommendedName>
</protein>
<evidence type="ECO:0000256" key="2">
    <source>
        <dbReference type="SAM" id="MobiDB-lite"/>
    </source>
</evidence>
<dbReference type="EMBL" id="BQNB010011191">
    <property type="protein sequence ID" value="GJS87343.1"/>
    <property type="molecule type" value="Genomic_DNA"/>
</dbReference>
<name>A0ABQ4ZAW4_9ASTR</name>
<organism evidence="3 4">
    <name type="scientific">Tanacetum coccineum</name>
    <dbReference type="NCBI Taxonomy" id="301880"/>
    <lineage>
        <taxon>Eukaryota</taxon>
        <taxon>Viridiplantae</taxon>
        <taxon>Streptophyta</taxon>
        <taxon>Embryophyta</taxon>
        <taxon>Tracheophyta</taxon>
        <taxon>Spermatophyta</taxon>
        <taxon>Magnoliopsida</taxon>
        <taxon>eudicotyledons</taxon>
        <taxon>Gunneridae</taxon>
        <taxon>Pentapetalae</taxon>
        <taxon>asterids</taxon>
        <taxon>campanulids</taxon>
        <taxon>Asterales</taxon>
        <taxon>Asteraceae</taxon>
        <taxon>Asteroideae</taxon>
        <taxon>Anthemideae</taxon>
        <taxon>Anthemidinae</taxon>
        <taxon>Tanacetum</taxon>
    </lineage>
</organism>
<keyword evidence="4" id="KW-1185">Reference proteome</keyword>
<gene>
    <name evidence="3" type="ORF">Tco_0769979</name>
</gene>